<dbReference type="RefSeq" id="WP_264501382.1">
    <property type="nucleotide sequence ID" value="NZ_JAPDDS010000005.1"/>
</dbReference>
<dbReference type="SUPFAM" id="SSF55874">
    <property type="entry name" value="ATPase domain of HSP90 chaperone/DNA topoisomerase II/histidine kinase"/>
    <property type="match status" value="1"/>
</dbReference>
<keyword evidence="8" id="KW-0812">Transmembrane</keyword>
<dbReference type="Gene3D" id="3.30.565.10">
    <property type="entry name" value="Histidine kinase-like ATPase, C-terminal domain"/>
    <property type="match status" value="1"/>
</dbReference>
<dbReference type="CDD" id="cd00075">
    <property type="entry name" value="HATPase"/>
    <property type="match status" value="1"/>
</dbReference>
<keyword evidence="11" id="KW-1185">Reference proteome</keyword>
<keyword evidence="8" id="KW-0472">Membrane</keyword>
<keyword evidence="3" id="KW-0597">Phosphoprotein</keyword>
<comment type="caution">
    <text evidence="10">The sequence shown here is derived from an EMBL/GenBank/DDBJ whole genome shotgun (WGS) entry which is preliminary data.</text>
</comment>
<dbReference type="InterPro" id="IPR036890">
    <property type="entry name" value="HATPase_C_sf"/>
</dbReference>
<evidence type="ECO:0000259" key="9">
    <source>
        <dbReference type="PROSITE" id="PS50109"/>
    </source>
</evidence>
<dbReference type="Gene3D" id="1.10.287.130">
    <property type="match status" value="1"/>
</dbReference>
<dbReference type="InterPro" id="IPR005467">
    <property type="entry name" value="His_kinase_dom"/>
</dbReference>
<dbReference type="PANTHER" id="PTHR43711:SF32">
    <property type="entry name" value="SENSOR-TYPE HISTIDINE KINASE PRRB"/>
    <property type="match status" value="1"/>
</dbReference>
<evidence type="ECO:0000256" key="7">
    <source>
        <dbReference type="SAM" id="MobiDB-lite"/>
    </source>
</evidence>
<organism evidence="10 11">
    <name type="scientific">Luteolibacter flavescens</name>
    <dbReference type="NCBI Taxonomy" id="1859460"/>
    <lineage>
        <taxon>Bacteria</taxon>
        <taxon>Pseudomonadati</taxon>
        <taxon>Verrucomicrobiota</taxon>
        <taxon>Verrucomicrobiia</taxon>
        <taxon>Verrucomicrobiales</taxon>
        <taxon>Verrucomicrobiaceae</taxon>
        <taxon>Luteolibacter</taxon>
    </lineage>
</organism>
<keyword evidence="6" id="KW-0902">Two-component regulatory system</keyword>
<evidence type="ECO:0000256" key="1">
    <source>
        <dbReference type="ARBA" id="ARBA00000085"/>
    </source>
</evidence>
<keyword evidence="8" id="KW-1133">Transmembrane helix</keyword>
<dbReference type="EC" id="2.7.13.3" evidence="2"/>
<dbReference type="Pfam" id="PF00512">
    <property type="entry name" value="HisKA"/>
    <property type="match status" value="1"/>
</dbReference>
<feature type="region of interest" description="Disordered" evidence="7">
    <location>
        <begin position="138"/>
        <end position="163"/>
    </location>
</feature>
<accession>A0ABT3FPQ2</accession>
<dbReference type="SUPFAM" id="SSF47384">
    <property type="entry name" value="Homodimeric domain of signal transducing histidine kinase"/>
    <property type="match status" value="1"/>
</dbReference>
<sequence length="577" mass="62802">MSLKRKDCLLVHGLVAVCAVALLGAMAAITRGTISAERERALAESRAIEQENIRLALWRMDAAATAWIADEAQRPVISPPSKEPPKQEIRLRFEAREDGSLVLDRPEVSAELRSVLGLGTSDSEIFPSVCNAMPDLPMSWSAPPPSPAPPQEGKAIAQQQQQQRATSAYQVEANRKELATRGQAVKGALDVSQAKYEDQVFLQNAVPHSTWNVAPDWALARNGLPRPAWVSGELFLLRHLQWKTTDGSLLRAIQGTWIDAALLQQALLARIGDLFPNARLTRAASPDDSSGMMLASFPLRFEAGTDAMALAPEIPRAIWLPLAAGWITAILAIAATWLLVGGLFRLSEKRASFVSAVTHELRTPLTTFQLYSEMLESGAVKEEKRGAYFRTLRREAERLSHLVENVLAFSRIERGSARATTVELGAGDLVRPMIERLAERLLETGLSLKADLDAPAWQAIVRTDVTAVEHVLFNLIDNAAKYAAGSTPPELHLEAVLKGRSLELQVRDHGPGIPAREHRRVFRAFHKSAAAAAESRPGVGLGLSLSRRLARTAGGDLLLAKSEKGACFVLVLPLAAR</sequence>
<dbReference type="EMBL" id="JAPDDS010000005">
    <property type="protein sequence ID" value="MCW1885427.1"/>
    <property type="molecule type" value="Genomic_DNA"/>
</dbReference>
<dbReference type="SMART" id="SM00388">
    <property type="entry name" value="HisKA"/>
    <property type="match status" value="1"/>
</dbReference>
<dbReference type="Pfam" id="PF02518">
    <property type="entry name" value="HATPase_c"/>
    <property type="match status" value="1"/>
</dbReference>
<name>A0ABT3FPQ2_9BACT</name>
<evidence type="ECO:0000256" key="8">
    <source>
        <dbReference type="SAM" id="Phobius"/>
    </source>
</evidence>
<keyword evidence="4" id="KW-0808">Transferase</keyword>
<protein>
    <recommendedName>
        <fullName evidence="2">histidine kinase</fullName>
        <ecNumber evidence="2">2.7.13.3</ecNumber>
    </recommendedName>
</protein>
<dbReference type="Proteomes" id="UP001207930">
    <property type="component" value="Unassembled WGS sequence"/>
</dbReference>
<dbReference type="InterPro" id="IPR050736">
    <property type="entry name" value="Sensor_HK_Regulatory"/>
</dbReference>
<evidence type="ECO:0000256" key="4">
    <source>
        <dbReference type="ARBA" id="ARBA00022679"/>
    </source>
</evidence>
<dbReference type="CDD" id="cd00082">
    <property type="entry name" value="HisKA"/>
    <property type="match status" value="1"/>
</dbReference>
<evidence type="ECO:0000313" key="10">
    <source>
        <dbReference type="EMBL" id="MCW1885427.1"/>
    </source>
</evidence>
<evidence type="ECO:0000313" key="11">
    <source>
        <dbReference type="Proteomes" id="UP001207930"/>
    </source>
</evidence>
<dbReference type="GO" id="GO:0016301">
    <property type="term" value="F:kinase activity"/>
    <property type="evidence" value="ECO:0007669"/>
    <property type="project" value="UniProtKB-KW"/>
</dbReference>
<dbReference type="SMART" id="SM00387">
    <property type="entry name" value="HATPase_c"/>
    <property type="match status" value="1"/>
</dbReference>
<dbReference type="PRINTS" id="PR00344">
    <property type="entry name" value="BCTRLSENSOR"/>
</dbReference>
<evidence type="ECO:0000256" key="6">
    <source>
        <dbReference type="ARBA" id="ARBA00023012"/>
    </source>
</evidence>
<dbReference type="PANTHER" id="PTHR43711">
    <property type="entry name" value="TWO-COMPONENT HISTIDINE KINASE"/>
    <property type="match status" value="1"/>
</dbReference>
<dbReference type="PROSITE" id="PS50109">
    <property type="entry name" value="HIS_KIN"/>
    <property type="match status" value="1"/>
</dbReference>
<dbReference type="InterPro" id="IPR003594">
    <property type="entry name" value="HATPase_dom"/>
</dbReference>
<dbReference type="InterPro" id="IPR036097">
    <property type="entry name" value="HisK_dim/P_sf"/>
</dbReference>
<feature type="transmembrane region" description="Helical" evidence="8">
    <location>
        <begin position="318"/>
        <end position="340"/>
    </location>
</feature>
<gene>
    <name evidence="10" type="ORF">OKA04_11865</name>
</gene>
<evidence type="ECO:0000256" key="2">
    <source>
        <dbReference type="ARBA" id="ARBA00012438"/>
    </source>
</evidence>
<comment type="catalytic activity">
    <reaction evidence="1">
        <text>ATP + protein L-histidine = ADP + protein N-phospho-L-histidine.</text>
        <dbReference type="EC" id="2.7.13.3"/>
    </reaction>
</comment>
<dbReference type="InterPro" id="IPR004358">
    <property type="entry name" value="Sig_transdc_His_kin-like_C"/>
</dbReference>
<feature type="domain" description="Histidine kinase" evidence="9">
    <location>
        <begin position="356"/>
        <end position="576"/>
    </location>
</feature>
<proteinExistence type="predicted"/>
<keyword evidence="5 10" id="KW-0418">Kinase</keyword>
<reference evidence="10 11" key="1">
    <citation type="submission" date="2022-10" db="EMBL/GenBank/DDBJ databases">
        <title>Luteolibacter flavescens strain MCCC 1K03193, whole genome shotgun sequencing project.</title>
        <authorList>
            <person name="Zhao G."/>
            <person name="Shen L."/>
        </authorList>
    </citation>
    <scope>NUCLEOTIDE SEQUENCE [LARGE SCALE GENOMIC DNA]</scope>
    <source>
        <strain evidence="10 11">MCCC 1K03193</strain>
    </source>
</reference>
<dbReference type="InterPro" id="IPR003661">
    <property type="entry name" value="HisK_dim/P_dom"/>
</dbReference>
<evidence type="ECO:0000256" key="3">
    <source>
        <dbReference type="ARBA" id="ARBA00022553"/>
    </source>
</evidence>
<evidence type="ECO:0000256" key="5">
    <source>
        <dbReference type="ARBA" id="ARBA00022777"/>
    </source>
</evidence>